<organism evidence="1 2">
    <name type="scientific">Naganishia vaughanmartiniae</name>
    <dbReference type="NCBI Taxonomy" id="1424756"/>
    <lineage>
        <taxon>Eukaryota</taxon>
        <taxon>Fungi</taxon>
        <taxon>Dikarya</taxon>
        <taxon>Basidiomycota</taxon>
        <taxon>Agaricomycotina</taxon>
        <taxon>Tremellomycetes</taxon>
        <taxon>Filobasidiales</taxon>
        <taxon>Filobasidiaceae</taxon>
        <taxon>Naganishia</taxon>
    </lineage>
</organism>
<keyword evidence="2" id="KW-1185">Reference proteome</keyword>
<dbReference type="EMBL" id="JASBWU010000001">
    <property type="protein sequence ID" value="KAJ9125397.1"/>
    <property type="molecule type" value="Genomic_DNA"/>
</dbReference>
<evidence type="ECO:0000313" key="1">
    <source>
        <dbReference type="EMBL" id="KAJ9125397.1"/>
    </source>
</evidence>
<reference evidence="1" key="1">
    <citation type="submission" date="2023-04" db="EMBL/GenBank/DDBJ databases">
        <title>Draft Genome sequencing of Naganishia species isolated from polar environments using Oxford Nanopore Technology.</title>
        <authorList>
            <person name="Leo P."/>
            <person name="Venkateswaran K."/>
        </authorList>
    </citation>
    <scope>NUCLEOTIDE SEQUENCE</scope>
    <source>
        <strain evidence="1">MNA-CCFEE 5425</strain>
    </source>
</reference>
<gene>
    <name evidence="1" type="ORF">QFC22_000357</name>
</gene>
<sequence length="674" mass="71594">MGYNSTSYSVDDVGLDWLDTDTNDTITRNEEMGNTPSSPASGGSPNVARHGSLGKHHHSRHSSAAQPQGQGQNTARQASPSALPHHRTTHLQDSFPVPSPRSPLSQRQPVEVTTADTSPQTSSTSTVGPTSPITQGNAVSPSSLRPGSSPRRRKSLELPDLNRLSLTMATPTLDATAAMNADQATPSRSIPLRSNPPQRNSPGGYVPDSVQQGAQGSGQGNRVSLMTGTRADASGASGNQGGKEFVQDNPYFPPVLSLALGPVAGSAQGQQQHQRTVGTPSLPNYSCSPTDSDSGLPHTHTEDINAPLNANSSSSSATASTTAAGRTMSIHQPRAGVPAPAVVTRDTHDHDPIPVQRGMVGNVSQEGRQRVREGDEGDVTPLAFRDPVTGEGGGELQAQQQQQAVPSIQAAAPAQAQQETTSTTSQLVPTLVTWNGGGKEVYVTGTFAENGWRTRLKMNKSLLVDLPPGTHRIKFIVDDHWRCAPDLQTATDGDGNLVNWLEVSPLPPVAAAEQSGGKGKAEEEEDWAMADWAQKVRSELDDDDPSLWTDEIPWALVEFQQMEEEALSDPPADLPPSQHRSFHSRCSTILSQLPVPPALPPHLNKVILNVTPRELEGTVGGAAGDDNSILPVPNHVVLNHLTASAIKNDTLAVGTTTRYRKKYISTIYFKPVEA</sequence>
<comment type="caution">
    <text evidence="1">The sequence shown here is derived from an EMBL/GenBank/DDBJ whole genome shotgun (WGS) entry which is preliminary data.</text>
</comment>
<protein>
    <submittedName>
        <fullName evidence="1">Uncharacterized protein</fullName>
    </submittedName>
</protein>
<accession>A0ACC2XQ37</accession>
<proteinExistence type="predicted"/>
<name>A0ACC2XQ37_9TREE</name>
<dbReference type="Proteomes" id="UP001243375">
    <property type="component" value="Unassembled WGS sequence"/>
</dbReference>
<evidence type="ECO:0000313" key="2">
    <source>
        <dbReference type="Proteomes" id="UP001243375"/>
    </source>
</evidence>